<protein>
    <submittedName>
        <fullName evidence="1">Uncharacterized protein</fullName>
    </submittedName>
</protein>
<dbReference type="AlphaFoldDB" id="A0A9K3KWH4"/>
<evidence type="ECO:0000313" key="2">
    <source>
        <dbReference type="Proteomes" id="UP000693970"/>
    </source>
</evidence>
<accession>A0A9K3KWH4</accession>
<reference evidence="1" key="2">
    <citation type="submission" date="2021-04" db="EMBL/GenBank/DDBJ databases">
        <authorList>
            <person name="Podell S."/>
        </authorList>
    </citation>
    <scope>NUCLEOTIDE SEQUENCE</scope>
    <source>
        <strain evidence="1">Hildebrandi</strain>
    </source>
</reference>
<sequence>MCALPFLVVVADRSYVVKKLLGFRRHRHLLIHQKDRRRRNNRINRLKSGPHGKRFTSDWRELAHNFCEISHIVKYRTLGADVQSKKYRKKNAHDELVNVVSLQGLNGYGLKVLVSIEHEARGDEDLALKRNTQGMGEHRMALEIEENSLGEAHLVAAALYGKLADEFMLSGRSSDAIQDY</sequence>
<proteinExistence type="predicted"/>
<organism evidence="1 2">
    <name type="scientific">Nitzschia inconspicua</name>
    <dbReference type="NCBI Taxonomy" id="303405"/>
    <lineage>
        <taxon>Eukaryota</taxon>
        <taxon>Sar</taxon>
        <taxon>Stramenopiles</taxon>
        <taxon>Ochrophyta</taxon>
        <taxon>Bacillariophyta</taxon>
        <taxon>Bacillariophyceae</taxon>
        <taxon>Bacillariophycidae</taxon>
        <taxon>Bacillariales</taxon>
        <taxon>Bacillariaceae</taxon>
        <taxon>Nitzschia</taxon>
    </lineage>
</organism>
<comment type="caution">
    <text evidence="1">The sequence shown here is derived from an EMBL/GenBank/DDBJ whole genome shotgun (WGS) entry which is preliminary data.</text>
</comment>
<name>A0A9K3KWH4_9STRA</name>
<evidence type="ECO:0000313" key="1">
    <source>
        <dbReference type="EMBL" id="KAG7350782.1"/>
    </source>
</evidence>
<keyword evidence="2" id="KW-1185">Reference proteome</keyword>
<reference evidence="1" key="1">
    <citation type="journal article" date="2021" name="Sci. Rep.">
        <title>Diploid genomic architecture of Nitzschia inconspicua, an elite biomass production diatom.</title>
        <authorList>
            <person name="Oliver A."/>
            <person name="Podell S."/>
            <person name="Pinowska A."/>
            <person name="Traller J.C."/>
            <person name="Smith S.R."/>
            <person name="McClure R."/>
            <person name="Beliaev A."/>
            <person name="Bohutskyi P."/>
            <person name="Hill E.A."/>
            <person name="Rabines A."/>
            <person name="Zheng H."/>
            <person name="Allen L.Z."/>
            <person name="Kuo A."/>
            <person name="Grigoriev I.V."/>
            <person name="Allen A.E."/>
            <person name="Hazlebeck D."/>
            <person name="Allen E.E."/>
        </authorList>
    </citation>
    <scope>NUCLEOTIDE SEQUENCE</scope>
    <source>
        <strain evidence="1">Hildebrandi</strain>
    </source>
</reference>
<dbReference type="EMBL" id="JAGRRH010000018">
    <property type="protein sequence ID" value="KAG7350782.1"/>
    <property type="molecule type" value="Genomic_DNA"/>
</dbReference>
<gene>
    <name evidence="1" type="ORF">IV203_010142</name>
</gene>
<dbReference type="Proteomes" id="UP000693970">
    <property type="component" value="Unassembled WGS sequence"/>
</dbReference>